<evidence type="ECO:0000313" key="1">
    <source>
        <dbReference type="EMBL" id="DAF89610.1"/>
    </source>
</evidence>
<proteinExistence type="predicted"/>
<protein>
    <submittedName>
        <fullName evidence="1">Uncharacterized protein</fullName>
    </submittedName>
</protein>
<organism evidence="1">
    <name type="scientific">Siphoviridae sp. ctZD11</name>
    <dbReference type="NCBI Taxonomy" id="2825556"/>
    <lineage>
        <taxon>Viruses</taxon>
        <taxon>Duplodnaviria</taxon>
        <taxon>Heunggongvirae</taxon>
        <taxon>Uroviricota</taxon>
        <taxon>Caudoviricetes</taxon>
    </lineage>
</organism>
<accession>A0A8S5U574</accession>
<dbReference type="EMBL" id="BK016014">
    <property type="protein sequence ID" value="DAF89610.1"/>
    <property type="molecule type" value="Genomic_DNA"/>
</dbReference>
<sequence>MAYYKGFYCVPSGMICKLQGFSIKIFLDFEIDFDRGTISKINVFFLFVWLICPNRGGGYTSRSRGGVSAENSDKNKKALFQSTNLIQ</sequence>
<name>A0A8S5U574_9CAUD</name>
<reference evidence="1" key="1">
    <citation type="journal article" date="2021" name="Proc. Natl. Acad. Sci. U.S.A.">
        <title>A Catalog of Tens of Thousands of Viruses from Human Metagenomes Reveals Hidden Associations with Chronic Diseases.</title>
        <authorList>
            <person name="Tisza M.J."/>
            <person name="Buck C.B."/>
        </authorList>
    </citation>
    <scope>NUCLEOTIDE SEQUENCE</scope>
    <source>
        <strain evidence="1">CtZD11</strain>
    </source>
</reference>